<dbReference type="STRING" id="857967.G0QXT4"/>
<dbReference type="PANTHER" id="PTHR35397:SF1">
    <property type="entry name" value="ARMADILLO-LIKE HELICAL DOMAIN-CONTAINING PROTEIN"/>
    <property type="match status" value="1"/>
</dbReference>
<name>G0QXT4_ICHMU</name>
<sequence length="1152" mass="137050">MGGCSGKQQGGNIRQNQKQNIKEEVIKATENDKNITRRFTVVFANIKVKNPPTMQNIQFQVNFDNQHKYSASLAEKDDYLRWEGHYEFNYQSNDYNLKEHSFIIIYLKNQLEELLGYIKLNLYKVATGPYHHDLAVKWTNHNNKEKQLNNQQKNEGRISFDLKMFQKINFQISVDNVIACLEDHLTDKAYNFSFRIITSNSVYHSEHSTNFINPAYNNLQELEYYENLNIQQEDFNSILINEGIEKKNLKVEQYNKNHLNESRLKNESVQLIKNNTDIFNNNNTGIFAVPSKRFNKDFKPITLPILNENTEKFIFLDSKSQKVQTVNKDMTHIKSLFISDQKQLTKQQKNDENEEENIQKHNLTLFWDYLTDLTFQRPFLNIELTTNELTSTSLQICIWGIENIQAQEKVDINGNIVKYMDNHISGECYVSLNRILSITPEIKQNQEGNQQQIRQKNIKENLWSHGIQVGRALGQFKIQNHEYLRQLIVGVATENGIMKASPSINQGQENSKTNNINVQVLIDANDKFITSVFNLYQKKQDLSDEERLKMFEEIKNNYKVLFELAQKSHKESITSFYYKTEEELLKAQLTIIELEKHLIMYADDVDEQLKDNYYELLKLVINRGEFNLSQMCFDDSYSYLLIANNHTQKKRKKKQKIPLKLEVALNYQYLLYIILEKVLDKLNQKALSLQERQFVENFCAIAYFRIPEFRQKLLKQLTKQEDPQIQEWRGTEYKLDEQENLNLIKNKEFLKLFDWDNEFFKYIKGHQKAEDNYLKLTVILDNQKWCQRIQKRGIAFFFLSQNGYNMQIKLLQQKIKYLGKIYLVIQHYQKLFFVYDSVKVVAVFDMINDWLERLILLKKNIPTIFDFNFFFKGIRMIINSHNSISISRVLWVLYNNYQLFPSEFQNDLCQYLLSNIFFKLYMHWSFNVRMIFHYFLIYRIFHINRDNISRLVTIEEINKEILLNQQNQQLKNKLIDELIYLKYQQIMEVLEVAKIKYQQQQLAKQREVSLHQKMRQKINKKKDDESITISSPAIEYQVKNTTQQNLASVSSSNLNEIIANQSTDDPKQNNNNELTSLLEIEAQHLKYIPIANFEFDELMKKYNDWYENKLPELNYLLKDQRIQVSKNYAVPEVVIRNQIDESEAQYGQSDEW</sequence>
<dbReference type="eggNOG" id="ENOG502QSXI">
    <property type="taxonomic scope" value="Eukaryota"/>
</dbReference>
<evidence type="ECO:0000313" key="2">
    <source>
        <dbReference type="Proteomes" id="UP000008983"/>
    </source>
</evidence>
<protein>
    <submittedName>
        <fullName evidence="1">Uncharacterized protein</fullName>
    </submittedName>
</protein>
<dbReference type="OrthoDB" id="296767at2759"/>
<dbReference type="Pfam" id="PF08578">
    <property type="entry name" value="DUF1765"/>
    <property type="match status" value="1"/>
</dbReference>
<evidence type="ECO:0000313" key="1">
    <source>
        <dbReference type="EMBL" id="EGR29965.1"/>
    </source>
</evidence>
<dbReference type="GeneID" id="14906078"/>
<accession>G0QXT4</accession>
<dbReference type="AlphaFoldDB" id="G0QXT4"/>
<dbReference type="OMA" id="WRQTNIP"/>
<organism evidence="1 2">
    <name type="scientific">Ichthyophthirius multifiliis</name>
    <name type="common">White spot disease agent</name>
    <name type="synonym">Ich</name>
    <dbReference type="NCBI Taxonomy" id="5932"/>
    <lineage>
        <taxon>Eukaryota</taxon>
        <taxon>Sar</taxon>
        <taxon>Alveolata</taxon>
        <taxon>Ciliophora</taxon>
        <taxon>Intramacronucleata</taxon>
        <taxon>Oligohymenophorea</taxon>
        <taxon>Hymenostomatida</taxon>
        <taxon>Ophryoglenina</taxon>
        <taxon>Ichthyophthirius</taxon>
    </lineage>
</organism>
<dbReference type="RefSeq" id="XP_004031201.1">
    <property type="nucleotide sequence ID" value="XM_004031153.1"/>
</dbReference>
<dbReference type="PANTHER" id="PTHR35397">
    <property type="entry name" value="C2 DOMAIN-CONTAINING PROTEIN-RELATED"/>
    <property type="match status" value="1"/>
</dbReference>
<dbReference type="EMBL" id="GL984088">
    <property type="protein sequence ID" value="EGR29965.1"/>
    <property type="molecule type" value="Genomic_DNA"/>
</dbReference>
<dbReference type="Proteomes" id="UP000008983">
    <property type="component" value="Unassembled WGS sequence"/>
</dbReference>
<dbReference type="InParanoid" id="G0QXT4"/>
<proteinExistence type="predicted"/>
<gene>
    <name evidence="1" type="ORF">IMG5_145140</name>
</gene>
<keyword evidence="2" id="KW-1185">Reference proteome</keyword>
<dbReference type="InterPro" id="IPR013887">
    <property type="entry name" value="UPF0592"/>
</dbReference>
<reference evidence="1 2" key="1">
    <citation type="submission" date="2011-07" db="EMBL/GenBank/DDBJ databases">
        <authorList>
            <person name="Coyne R."/>
            <person name="Brami D."/>
            <person name="Johnson J."/>
            <person name="Hostetler J."/>
            <person name="Hannick L."/>
            <person name="Clark T."/>
            <person name="Cassidy-Hanley D."/>
            <person name="Inman J."/>
        </authorList>
    </citation>
    <scope>NUCLEOTIDE SEQUENCE [LARGE SCALE GENOMIC DNA]</scope>
    <source>
        <strain evidence="1 2">G5</strain>
    </source>
</reference>